<evidence type="ECO:0000313" key="1">
    <source>
        <dbReference type="EMBL" id="OPJ54546.1"/>
    </source>
</evidence>
<reference evidence="1 2" key="1">
    <citation type="submission" date="2017-03" db="EMBL/GenBank/DDBJ databases">
        <title>Genome sequence of Clostridium oryzae DSM 28571.</title>
        <authorList>
            <person name="Poehlein A."/>
            <person name="Daniel R."/>
        </authorList>
    </citation>
    <scope>NUCLEOTIDE SEQUENCE [LARGE SCALE GENOMIC DNA]</scope>
    <source>
        <strain evidence="1 2">DSM 28571</strain>
    </source>
</reference>
<gene>
    <name evidence="1" type="ORF">CLORY_45700</name>
</gene>
<proteinExistence type="predicted"/>
<dbReference type="Proteomes" id="UP000190080">
    <property type="component" value="Unassembled WGS sequence"/>
</dbReference>
<accession>A0A1V4I3J5</accession>
<dbReference type="EMBL" id="MZGV01000153">
    <property type="protein sequence ID" value="OPJ54546.1"/>
    <property type="molecule type" value="Genomic_DNA"/>
</dbReference>
<sequence>MRKREEFIVARDLQNKKYTGMPLGNMKIKSYSNMRNN</sequence>
<comment type="caution">
    <text evidence="1">The sequence shown here is derived from an EMBL/GenBank/DDBJ whole genome shotgun (WGS) entry which is preliminary data.</text>
</comment>
<dbReference type="AlphaFoldDB" id="A0A1V4I3J5"/>
<organism evidence="1 2">
    <name type="scientific">Clostridium oryzae</name>
    <dbReference type="NCBI Taxonomy" id="1450648"/>
    <lineage>
        <taxon>Bacteria</taxon>
        <taxon>Bacillati</taxon>
        <taxon>Bacillota</taxon>
        <taxon>Clostridia</taxon>
        <taxon>Eubacteriales</taxon>
        <taxon>Clostridiaceae</taxon>
        <taxon>Clostridium</taxon>
    </lineage>
</organism>
<keyword evidence="2" id="KW-1185">Reference proteome</keyword>
<protein>
    <submittedName>
        <fullName evidence="1">Uncharacterized protein</fullName>
    </submittedName>
</protein>
<evidence type="ECO:0000313" key="2">
    <source>
        <dbReference type="Proteomes" id="UP000190080"/>
    </source>
</evidence>
<name>A0A1V4I3J5_9CLOT</name>